<feature type="compositionally biased region" description="Basic and acidic residues" evidence="1">
    <location>
        <begin position="24"/>
        <end position="33"/>
    </location>
</feature>
<gene>
    <name evidence="2" type="ORF">AK830_g5488</name>
</gene>
<feature type="region of interest" description="Disordered" evidence="1">
    <location>
        <begin position="17"/>
        <end position="47"/>
    </location>
</feature>
<dbReference type="SUPFAM" id="SSF48371">
    <property type="entry name" value="ARM repeat"/>
    <property type="match status" value="1"/>
</dbReference>
<feature type="region of interest" description="Disordered" evidence="1">
    <location>
        <begin position="74"/>
        <end position="98"/>
    </location>
</feature>
<name>A0A0N8H785_9HYPO</name>
<protein>
    <submittedName>
        <fullName evidence="2">Uncharacterized protein</fullName>
    </submittedName>
</protein>
<evidence type="ECO:0000256" key="1">
    <source>
        <dbReference type="SAM" id="MobiDB-lite"/>
    </source>
</evidence>
<reference evidence="2 3" key="1">
    <citation type="submission" date="2015-09" db="EMBL/GenBank/DDBJ databases">
        <title>Draft genome of a European isolate of the apple canker pathogen Neonectria ditissima.</title>
        <authorList>
            <person name="Gomez-Cortecero A."/>
            <person name="Harrison R.J."/>
            <person name="Armitage A.D."/>
        </authorList>
    </citation>
    <scope>NUCLEOTIDE SEQUENCE [LARGE SCALE GENOMIC DNA]</scope>
    <source>
        <strain evidence="2 3">R09/05</strain>
    </source>
</reference>
<dbReference type="OrthoDB" id="5013857at2759"/>
<proteinExistence type="predicted"/>
<comment type="caution">
    <text evidence="2">The sequence shown here is derived from an EMBL/GenBank/DDBJ whole genome shotgun (WGS) entry which is preliminary data.</text>
</comment>
<feature type="compositionally biased region" description="Polar residues" evidence="1">
    <location>
        <begin position="79"/>
        <end position="93"/>
    </location>
</feature>
<keyword evidence="3" id="KW-1185">Reference proteome</keyword>
<evidence type="ECO:0000313" key="3">
    <source>
        <dbReference type="Proteomes" id="UP000050424"/>
    </source>
</evidence>
<sequence>MDKPPCNPEAVCLPARSLGAADPVIRKQDDAPRTKLPTLRPSPSTNYDGATVNDFIVDPSELDDLEALSLPPRRLNINPRHNQNQPCKTVTNTPWPPNSDDIEKSVLTPSSDSPEVNDVAGGLLGRDMLDALSLHQSLVRPSLDIISSDVEHLQRHGPKKYTLHLVVQMETKLGMSLEGSSLEERIRYLKESRPPKDHETLLRPTLARKPHTRTNTWTRPEKEFDVYTWILACRGFRILRSETPPHMNLTDLLRTLAVNFARYSDIPDDVPTQNALLACGLLHHVSLRKLPVQWDITLLVSCGSHYYGEYILGRLGSMVKGRPILSFDEGGLFDKILEHYLKKYETLEAEFSSRPIPEGMTALSAIALIMRFPEGPLDFVDWQRPTFDTALMVFVAKCLAALGLAASLKAIREDVIKVLMNINWKLEEKWSPPVGELLRTCEEHWGGPNETHNDDEADDDEADDDEADDDEADDDEADDDEADDEFSIDDEFNADDDPILTASENSSKTFGKLEDESPQKINIVDWLQAA</sequence>
<dbReference type="InterPro" id="IPR016024">
    <property type="entry name" value="ARM-type_fold"/>
</dbReference>
<feature type="region of interest" description="Disordered" evidence="1">
    <location>
        <begin position="443"/>
        <end position="517"/>
    </location>
</feature>
<dbReference type="Proteomes" id="UP000050424">
    <property type="component" value="Unassembled WGS sequence"/>
</dbReference>
<dbReference type="AlphaFoldDB" id="A0A0N8H785"/>
<feature type="compositionally biased region" description="Acidic residues" evidence="1">
    <location>
        <begin position="453"/>
        <end position="498"/>
    </location>
</feature>
<dbReference type="EMBL" id="LKCW01000071">
    <property type="protein sequence ID" value="KPM41068.1"/>
    <property type="molecule type" value="Genomic_DNA"/>
</dbReference>
<evidence type="ECO:0000313" key="2">
    <source>
        <dbReference type="EMBL" id="KPM41068.1"/>
    </source>
</evidence>
<organism evidence="2 3">
    <name type="scientific">Neonectria ditissima</name>
    <dbReference type="NCBI Taxonomy" id="78410"/>
    <lineage>
        <taxon>Eukaryota</taxon>
        <taxon>Fungi</taxon>
        <taxon>Dikarya</taxon>
        <taxon>Ascomycota</taxon>
        <taxon>Pezizomycotina</taxon>
        <taxon>Sordariomycetes</taxon>
        <taxon>Hypocreomycetidae</taxon>
        <taxon>Hypocreales</taxon>
        <taxon>Nectriaceae</taxon>
        <taxon>Neonectria</taxon>
    </lineage>
</organism>
<accession>A0A0N8H785</accession>